<dbReference type="GO" id="GO:0005509">
    <property type="term" value="F:calcium ion binding"/>
    <property type="evidence" value="ECO:0000318"/>
    <property type="project" value="GO_Central"/>
</dbReference>
<dbReference type="EMBL" id="LFYR01001962">
    <property type="protein sequence ID" value="KMZ58291.1"/>
    <property type="molecule type" value="Genomic_DNA"/>
</dbReference>
<proteinExistence type="predicted"/>
<dbReference type="Gene3D" id="1.10.238.10">
    <property type="entry name" value="EF-hand"/>
    <property type="match status" value="1"/>
</dbReference>
<dbReference type="AlphaFoldDB" id="A0A0K9NNF3"/>
<keyword evidence="1" id="KW-0106">Calcium</keyword>
<dbReference type="SUPFAM" id="SSF47473">
    <property type="entry name" value="EF-hand"/>
    <property type="match status" value="1"/>
</dbReference>
<feature type="domain" description="EF-hand" evidence="2">
    <location>
        <begin position="60"/>
        <end position="95"/>
    </location>
</feature>
<dbReference type="InterPro" id="IPR002048">
    <property type="entry name" value="EF_hand_dom"/>
</dbReference>
<keyword evidence="4" id="KW-1185">Reference proteome</keyword>
<protein>
    <recommendedName>
        <fullName evidence="2">EF-hand domain-containing protein</fullName>
    </recommendedName>
</protein>
<organism evidence="3 4">
    <name type="scientific">Zostera marina</name>
    <name type="common">Eelgrass</name>
    <dbReference type="NCBI Taxonomy" id="29655"/>
    <lineage>
        <taxon>Eukaryota</taxon>
        <taxon>Viridiplantae</taxon>
        <taxon>Streptophyta</taxon>
        <taxon>Embryophyta</taxon>
        <taxon>Tracheophyta</taxon>
        <taxon>Spermatophyta</taxon>
        <taxon>Magnoliopsida</taxon>
        <taxon>Liliopsida</taxon>
        <taxon>Zosteraceae</taxon>
        <taxon>Zostera</taxon>
    </lineage>
</organism>
<dbReference type="PROSITE" id="PS00018">
    <property type="entry name" value="EF_HAND_1"/>
    <property type="match status" value="1"/>
</dbReference>
<dbReference type="Proteomes" id="UP000036987">
    <property type="component" value="Unassembled WGS sequence"/>
</dbReference>
<dbReference type="PROSITE" id="PS50222">
    <property type="entry name" value="EF_HAND_2"/>
    <property type="match status" value="1"/>
</dbReference>
<accession>A0A0K9NNF3</accession>
<evidence type="ECO:0000313" key="4">
    <source>
        <dbReference type="Proteomes" id="UP000036987"/>
    </source>
</evidence>
<dbReference type="InterPro" id="IPR018247">
    <property type="entry name" value="EF_Hand_1_Ca_BS"/>
</dbReference>
<name>A0A0K9NNF3_ZOSMR</name>
<reference evidence="4" key="1">
    <citation type="journal article" date="2016" name="Nature">
        <title>The genome of the seagrass Zostera marina reveals angiosperm adaptation to the sea.</title>
        <authorList>
            <person name="Olsen J.L."/>
            <person name="Rouze P."/>
            <person name="Verhelst B."/>
            <person name="Lin Y.-C."/>
            <person name="Bayer T."/>
            <person name="Collen J."/>
            <person name="Dattolo E."/>
            <person name="De Paoli E."/>
            <person name="Dittami S."/>
            <person name="Maumus F."/>
            <person name="Michel G."/>
            <person name="Kersting A."/>
            <person name="Lauritano C."/>
            <person name="Lohaus R."/>
            <person name="Toepel M."/>
            <person name="Tonon T."/>
            <person name="Vanneste K."/>
            <person name="Amirebrahimi M."/>
            <person name="Brakel J."/>
            <person name="Bostroem C."/>
            <person name="Chovatia M."/>
            <person name="Grimwood J."/>
            <person name="Jenkins J.W."/>
            <person name="Jueterbock A."/>
            <person name="Mraz A."/>
            <person name="Stam W.T."/>
            <person name="Tice H."/>
            <person name="Bornberg-Bauer E."/>
            <person name="Green P.J."/>
            <person name="Pearson G.A."/>
            <person name="Procaccini G."/>
            <person name="Duarte C.M."/>
            <person name="Schmutz J."/>
            <person name="Reusch T.B.H."/>
            <person name="Van de Peer Y."/>
        </authorList>
    </citation>
    <scope>NUCLEOTIDE SEQUENCE [LARGE SCALE GENOMIC DNA]</scope>
    <source>
        <strain evidence="4">cv. Finnish</strain>
    </source>
</reference>
<sequence length="145" mass="16986">MEALILNCLPFLSFISQKPTNPKTKNVLPPRLLLPLKRQRNASQRREEEEEEDEERWDWEEEESWMWSFEFYDRDGDGIITGKDLSLALRDVVLIVDEKGVDEGGYHWTDDDGYGDFEAMVEAFDKNKIGGVCYDDFVWMLLGNK</sequence>
<comment type="caution">
    <text evidence="3">The sequence shown here is derived from an EMBL/GenBank/DDBJ whole genome shotgun (WGS) entry which is preliminary data.</text>
</comment>
<evidence type="ECO:0000256" key="1">
    <source>
        <dbReference type="ARBA" id="ARBA00022837"/>
    </source>
</evidence>
<gene>
    <name evidence="3" type="ORF">ZOSMA_78G00620</name>
</gene>
<dbReference type="InterPro" id="IPR011992">
    <property type="entry name" value="EF-hand-dom_pair"/>
</dbReference>
<evidence type="ECO:0000259" key="2">
    <source>
        <dbReference type="PROSITE" id="PS50222"/>
    </source>
</evidence>
<evidence type="ECO:0000313" key="3">
    <source>
        <dbReference type="EMBL" id="KMZ58291.1"/>
    </source>
</evidence>